<keyword evidence="1" id="KW-0808">Transferase</keyword>
<dbReference type="CDD" id="cd03784">
    <property type="entry name" value="GT1_Gtf-like"/>
    <property type="match status" value="1"/>
</dbReference>
<dbReference type="Gene3D" id="3.40.50.2000">
    <property type="entry name" value="Glycogen Phosphorylase B"/>
    <property type="match status" value="2"/>
</dbReference>
<dbReference type="EMBL" id="JBAHYK010000643">
    <property type="protein sequence ID" value="KAL0572328.1"/>
    <property type="molecule type" value="Genomic_DNA"/>
</dbReference>
<name>A0ABR3FAP4_9AGAR</name>
<evidence type="ECO:0000313" key="3">
    <source>
        <dbReference type="Proteomes" id="UP001465976"/>
    </source>
</evidence>
<dbReference type="PANTHER" id="PTHR48045">
    <property type="entry name" value="UDP-GLYCOSYLTRANSFERASE 72B1"/>
    <property type="match status" value="1"/>
</dbReference>
<dbReference type="InterPro" id="IPR002213">
    <property type="entry name" value="UDP_glucos_trans"/>
</dbReference>
<evidence type="ECO:0008006" key="4">
    <source>
        <dbReference type="Google" id="ProtNLM"/>
    </source>
</evidence>
<proteinExistence type="predicted"/>
<organism evidence="2 3">
    <name type="scientific">Marasmius crinis-equi</name>
    <dbReference type="NCBI Taxonomy" id="585013"/>
    <lineage>
        <taxon>Eukaryota</taxon>
        <taxon>Fungi</taxon>
        <taxon>Dikarya</taxon>
        <taxon>Basidiomycota</taxon>
        <taxon>Agaricomycotina</taxon>
        <taxon>Agaricomycetes</taxon>
        <taxon>Agaricomycetidae</taxon>
        <taxon>Agaricales</taxon>
        <taxon>Marasmiineae</taxon>
        <taxon>Marasmiaceae</taxon>
        <taxon>Marasmius</taxon>
    </lineage>
</organism>
<dbReference type="PANTHER" id="PTHR48045:SF31">
    <property type="entry name" value="UDP-GLYCOSYLTRANSFERASE 76B1-LIKE"/>
    <property type="match status" value="1"/>
</dbReference>
<comment type="caution">
    <text evidence="2">The sequence shown here is derived from an EMBL/GenBank/DDBJ whole genome shotgun (WGS) entry which is preliminary data.</text>
</comment>
<evidence type="ECO:0000256" key="1">
    <source>
        <dbReference type="ARBA" id="ARBA00022679"/>
    </source>
</evidence>
<gene>
    <name evidence="2" type="ORF">V5O48_009632</name>
</gene>
<dbReference type="SUPFAM" id="SSF53756">
    <property type="entry name" value="UDP-Glycosyltransferase/glycogen phosphorylase"/>
    <property type="match status" value="1"/>
</dbReference>
<dbReference type="Proteomes" id="UP001465976">
    <property type="component" value="Unassembled WGS sequence"/>
</dbReference>
<protein>
    <recommendedName>
        <fullName evidence="4">UDP-Glycosyltransferase/glycogen phosphorylase</fullName>
    </recommendedName>
</protein>
<reference evidence="2 3" key="1">
    <citation type="submission" date="2024-02" db="EMBL/GenBank/DDBJ databases">
        <title>A draft genome for the cacao thread blight pathogen Marasmius crinis-equi.</title>
        <authorList>
            <person name="Cohen S.P."/>
            <person name="Baruah I.K."/>
            <person name="Amoako-Attah I."/>
            <person name="Bukari Y."/>
            <person name="Meinhardt L.W."/>
            <person name="Bailey B.A."/>
        </authorList>
    </citation>
    <scope>NUCLEOTIDE SEQUENCE [LARGE SCALE GENOMIC DNA]</scope>
    <source>
        <strain evidence="2 3">GH-76</strain>
    </source>
</reference>
<dbReference type="Pfam" id="PF00201">
    <property type="entry name" value="UDPGT"/>
    <property type="match status" value="1"/>
</dbReference>
<evidence type="ECO:0000313" key="2">
    <source>
        <dbReference type="EMBL" id="KAL0572328.1"/>
    </source>
</evidence>
<accession>A0ABR3FAP4</accession>
<sequence length="502" mass="55742">MSPKHILLHTIPAWGHVKPLVALMVFIAEMREDVVLTLPVGLVGSKVVEELAKLPKERVIDLRTTSLEEAVLEANEGFDQTFTNLYNSGSFTCILAGQTMSSLPRPSLAVIDPFAGYAIESIRALATPEEIPLLSWIPTTLGWTTRDLGPESLGGLGDIESRIRDQVDKNRISVAEAAHKLYTDAHGEVIRLPGYPPVYDYELIPQDFDYTPAAMVANIGGKYLHRTEGLISVSTSVVEQEAIRAFREYFNGRGKDHYVAGFVSIAIIPEPCDFNGDEEVKTFLDRIHQEHGENSLLYISFGTFFWPRDPSRIYAVIEELIQTRTPFLFAHASLLGNIPDDLKAKIHASGVGKEVGWAPQNAVLQHPATGWFITHGGWNSVQEALIYKVPLIFWPMGADQPLNAAILSLEHKASFELVSVRTGKGTGQPHRLSGDSHDEVQFTLDAVREELRQLLVKIRGEEGKAVAANVGKLSEQISQLWKEGGEARVEMEQFLRKYLESR</sequence>
<keyword evidence="3" id="KW-1185">Reference proteome</keyword>